<keyword evidence="5" id="KW-1185">Reference proteome</keyword>
<sequence>MSKNIRKVVSGPQRNAERTKEELISAIGDVLAEDSYSSLSIAHVAKVSKKNPKLLYLYFQDLQGLISAFFQKKLKGESIADLSHAILNNLDHILLEDVMFYIEQQYTELLKDKEWQGLLHWSAGKSDKALQELVKQQNELLTLLRSVVNKTADKRLWKEETIDEIVLITAGLRYLAIYTKGTERPFFGLDLNDPVTQERLKVAVNRLVVRS</sequence>
<feature type="domain" description="HTH tetR-type" evidence="3">
    <location>
        <begin position="17"/>
        <end position="77"/>
    </location>
</feature>
<accession>A0ABW5KKJ2</accession>
<dbReference type="InterPro" id="IPR009057">
    <property type="entry name" value="Homeodomain-like_sf"/>
</dbReference>
<comment type="caution">
    <text evidence="4">The sequence shown here is derived from an EMBL/GenBank/DDBJ whole genome shotgun (WGS) entry which is preliminary data.</text>
</comment>
<dbReference type="EMBL" id="JBHULR010000015">
    <property type="protein sequence ID" value="MFD2549497.1"/>
    <property type="molecule type" value="Genomic_DNA"/>
</dbReference>
<feature type="DNA-binding region" description="H-T-H motif" evidence="2">
    <location>
        <begin position="40"/>
        <end position="59"/>
    </location>
</feature>
<dbReference type="PROSITE" id="PS50977">
    <property type="entry name" value="HTH_TETR_2"/>
    <property type="match status" value="1"/>
</dbReference>
<name>A0ABW5KKJ2_9SPHI</name>
<organism evidence="4 5">
    <name type="scientific">Sphingobacterium suaedae</name>
    <dbReference type="NCBI Taxonomy" id="1686402"/>
    <lineage>
        <taxon>Bacteria</taxon>
        <taxon>Pseudomonadati</taxon>
        <taxon>Bacteroidota</taxon>
        <taxon>Sphingobacteriia</taxon>
        <taxon>Sphingobacteriales</taxon>
        <taxon>Sphingobacteriaceae</taxon>
        <taxon>Sphingobacterium</taxon>
    </lineage>
</organism>
<evidence type="ECO:0000313" key="4">
    <source>
        <dbReference type="EMBL" id="MFD2549497.1"/>
    </source>
</evidence>
<evidence type="ECO:0000256" key="2">
    <source>
        <dbReference type="PROSITE-ProRule" id="PRU00335"/>
    </source>
</evidence>
<dbReference type="SUPFAM" id="SSF46689">
    <property type="entry name" value="Homeodomain-like"/>
    <property type="match status" value="1"/>
</dbReference>
<dbReference type="InterPro" id="IPR001647">
    <property type="entry name" value="HTH_TetR"/>
</dbReference>
<dbReference type="RefSeq" id="WP_380905814.1">
    <property type="nucleotide sequence ID" value="NZ_JBHUEG010000012.1"/>
</dbReference>
<protein>
    <submittedName>
        <fullName evidence="4">TetR/AcrR family transcriptional regulator</fullName>
    </submittedName>
</protein>
<reference evidence="5" key="1">
    <citation type="journal article" date="2019" name="Int. J. Syst. Evol. Microbiol.">
        <title>The Global Catalogue of Microorganisms (GCM) 10K type strain sequencing project: providing services to taxonomists for standard genome sequencing and annotation.</title>
        <authorList>
            <consortium name="The Broad Institute Genomics Platform"/>
            <consortium name="The Broad Institute Genome Sequencing Center for Infectious Disease"/>
            <person name="Wu L."/>
            <person name="Ma J."/>
        </authorList>
    </citation>
    <scope>NUCLEOTIDE SEQUENCE [LARGE SCALE GENOMIC DNA]</scope>
    <source>
        <strain evidence="5">KCTC 42662</strain>
    </source>
</reference>
<evidence type="ECO:0000259" key="3">
    <source>
        <dbReference type="PROSITE" id="PS50977"/>
    </source>
</evidence>
<dbReference type="Proteomes" id="UP001597545">
    <property type="component" value="Unassembled WGS sequence"/>
</dbReference>
<evidence type="ECO:0000256" key="1">
    <source>
        <dbReference type="ARBA" id="ARBA00023125"/>
    </source>
</evidence>
<proteinExistence type="predicted"/>
<gene>
    <name evidence="4" type="ORF">ACFSR5_17745</name>
</gene>
<evidence type="ECO:0000313" key="5">
    <source>
        <dbReference type="Proteomes" id="UP001597545"/>
    </source>
</evidence>
<dbReference type="Gene3D" id="1.10.357.10">
    <property type="entry name" value="Tetracycline Repressor, domain 2"/>
    <property type="match status" value="1"/>
</dbReference>
<keyword evidence="1 2" id="KW-0238">DNA-binding</keyword>